<dbReference type="InterPro" id="IPR011706">
    <property type="entry name" value="Cu-oxidase_C"/>
</dbReference>
<dbReference type="PROSITE" id="PS00079">
    <property type="entry name" value="MULTICOPPER_OXIDASE1"/>
    <property type="match status" value="1"/>
</dbReference>
<dbReference type="NCBIfam" id="TIGR03390">
    <property type="entry name" value="ascorbOXfungal"/>
    <property type="match status" value="1"/>
</dbReference>
<dbReference type="InterPro" id="IPR045087">
    <property type="entry name" value="Cu-oxidase_fam"/>
</dbReference>
<comment type="catalytic activity">
    <reaction evidence="1">
        <text>4 hydroquinone + O2 = 4 benzosemiquinone + 2 H2O</text>
        <dbReference type="Rhea" id="RHEA:11276"/>
        <dbReference type="ChEBI" id="CHEBI:15377"/>
        <dbReference type="ChEBI" id="CHEBI:15379"/>
        <dbReference type="ChEBI" id="CHEBI:17594"/>
        <dbReference type="ChEBI" id="CHEBI:17977"/>
        <dbReference type="EC" id="1.10.3.2"/>
    </reaction>
</comment>
<comment type="similarity">
    <text evidence="3">Belongs to the multicopper oxidase family.</text>
</comment>
<comment type="cofactor">
    <cofactor evidence="2">
        <name>Cu cation</name>
        <dbReference type="ChEBI" id="CHEBI:23378"/>
    </cofactor>
</comment>
<evidence type="ECO:0000256" key="2">
    <source>
        <dbReference type="ARBA" id="ARBA00001935"/>
    </source>
</evidence>
<dbReference type="InterPro" id="IPR011707">
    <property type="entry name" value="Cu-oxidase-like_N"/>
</dbReference>
<keyword evidence="14" id="KW-1185">Reference proteome</keyword>
<feature type="signal peptide" evidence="9">
    <location>
        <begin position="1"/>
        <end position="31"/>
    </location>
</feature>
<evidence type="ECO:0000256" key="1">
    <source>
        <dbReference type="ARBA" id="ARBA00000349"/>
    </source>
</evidence>
<dbReference type="GO" id="GO:0052716">
    <property type="term" value="F:hydroquinone:oxygen oxidoreductase activity"/>
    <property type="evidence" value="ECO:0007669"/>
    <property type="project" value="UniProtKB-EC"/>
</dbReference>
<dbReference type="EMBL" id="MU167243">
    <property type="protein sequence ID" value="KAG0147835.1"/>
    <property type="molecule type" value="Genomic_DNA"/>
</dbReference>
<evidence type="ECO:0000259" key="10">
    <source>
        <dbReference type="Pfam" id="PF00394"/>
    </source>
</evidence>
<comment type="caution">
    <text evidence="13">The sequence shown here is derived from an EMBL/GenBank/DDBJ whole genome shotgun (WGS) entry which is preliminary data.</text>
</comment>
<feature type="domain" description="Plastocyanin-like" evidence="12">
    <location>
        <begin position="46"/>
        <end position="158"/>
    </location>
</feature>
<evidence type="ECO:0000313" key="14">
    <source>
        <dbReference type="Proteomes" id="UP000886653"/>
    </source>
</evidence>
<feature type="chain" id="PRO_5040160371" description="laccase" evidence="9">
    <location>
        <begin position="32"/>
        <end position="628"/>
    </location>
</feature>
<feature type="domain" description="Plastocyanin-like" evidence="10">
    <location>
        <begin position="168"/>
        <end position="293"/>
    </location>
</feature>
<evidence type="ECO:0000256" key="8">
    <source>
        <dbReference type="ARBA" id="ARBA00023180"/>
    </source>
</evidence>
<dbReference type="GO" id="GO:0005507">
    <property type="term" value="F:copper ion binding"/>
    <property type="evidence" value="ECO:0007669"/>
    <property type="project" value="InterPro"/>
</dbReference>
<dbReference type="SUPFAM" id="SSF49503">
    <property type="entry name" value="Cupredoxins"/>
    <property type="match status" value="3"/>
</dbReference>
<evidence type="ECO:0000313" key="13">
    <source>
        <dbReference type="EMBL" id="KAG0147835.1"/>
    </source>
</evidence>
<keyword evidence="8" id="KW-0325">Glycoprotein</keyword>
<dbReference type="InterPro" id="IPR001117">
    <property type="entry name" value="Cu-oxidase_2nd"/>
</dbReference>
<dbReference type="AlphaFoldDB" id="A0A9P6TDL9"/>
<dbReference type="PROSITE" id="PS00080">
    <property type="entry name" value="MULTICOPPER_OXIDASE2"/>
    <property type="match status" value="1"/>
</dbReference>
<dbReference type="Pfam" id="PF07731">
    <property type="entry name" value="Cu-oxidase_2"/>
    <property type="match status" value="1"/>
</dbReference>
<gene>
    <name evidence="13" type="ORF">CROQUDRAFT_132283</name>
</gene>
<evidence type="ECO:0000256" key="9">
    <source>
        <dbReference type="SAM" id="SignalP"/>
    </source>
</evidence>
<evidence type="ECO:0000259" key="12">
    <source>
        <dbReference type="Pfam" id="PF07732"/>
    </source>
</evidence>
<dbReference type="Pfam" id="PF07732">
    <property type="entry name" value="Cu-oxidase_3"/>
    <property type="match status" value="1"/>
</dbReference>
<protein>
    <recommendedName>
        <fullName evidence="4">laccase</fullName>
        <ecNumber evidence="4">1.10.3.2</ecNumber>
    </recommendedName>
</protein>
<dbReference type="Pfam" id="PF00394">
    <property type="entry name" value="Cu-oxidase"/>
    <property type="match status" value="1"/>
</dbReference>
<sequence>MQHPILFHCHLSFLLLVIVALLMNKVAYVNSAPSWQPTTSLRVSQKVLAADCTRRNSIVINGTSPGPELRFREGERIWIRVFNDLEKENTTIHWHGITQFGTPFADGTAVSQYVIPAGSFFDYEFDLPLESAGTFMYHGHVDLDIISAYGALIVEERQPPPYQYDAELTLIFADYFHSSDHEISSKLTSRPFKALTKPNSILVNGNALGECQPNGTITQCQAGCHHHVIEVEPSKIYRVRAIGITTLSFLSVAIEGHRDLSFIEVDSHYVQKIESDHLEIHSGQRYSFLLKTKSLFELKSSSNHQGNLFWGRIETRWRPERDKGFFLIRYKISELSQNNLVEPFEKLIVPKDLNLRVPIPEENVNWILDDFSPYLINDVVPPTSQVTRRLFFSSQQSKTSGGGIEWLINGVAYAESIQVMPYLVAAYQKEHQLYPDYETASQNHGFDPKTNTFPIQYDEVIELVVLNKASLAGTTEAHPWHFHGQSPYYIASGTGEFTPQALKQALAKRKGKPYQRDTQMIFSGKGSTWRNPKSLIPSGTTSGWFLMRMKANHVGAFLVHCHIALHMMMGMAVTLLIGIEHLPKIPDKILQEYMTFNPKRKNNPTSFFDHFYHQNSIMNTNNEKATLD</sequence>
<dbReference type="EC" id="1.10.3.2" evidence="4"/>
<feature type="domain" description="Plastocyanin-like" evidence="11">
    <location>
        <begin position="438"/>
        <end position="577"/>
    </location>
</feature>
<dbReference type="OrthoDB" id="2121828at2759"/>
<dbReference type="InterPro" id="IPR033138">
    <property type="entry name" value="Cu_oxidase_CS"/>
</dbReference>
<dbReference type="PANTHER" id="PTHR11709">
    <property type="entry name" value="MULTI-COPPER OXIDASE"/>
    <property type="match status" value="1"/>
</dbReference>
<dbReference type="Proteomes" id="UP000886653">
    <property type="component" value="Unassembled WGS sequence"/>
</dbReference>
<dbReference type="Gene3D" id="2.60.40.420">
    <property type="entry name" value="Cupredoxins - blue copper proteins"/>
    <property type="match status" value="3"/>
</dbReference>
<reference evidence="13" key="1">
    <citation type="submission" date="2013-11" db="EMBL/GenBank/DDBJ databases">
        <title>Genome sequence of the fusiform rust pathogen reveals effectors for host alternation and coevolution with pine.</title>
        <authorList>
            <consortium name="DOE Joint Genome Institute"/>
            <person name="Smith K."/>
            <person name="Pendleton A."/>
            <person name="Kubisiak T."/>
            <person name="Anderson C."/>
            <person name="Salamov A."/>
            <person name="Aerts A."/>
            <person name="Riley R."/>
            <person name="Clum A."/>
            <person name="Lindquist E."/>
            <person name="Ence D."/>
            <person name="Campbell M."/>
            <person name="Kronenberg Z."/>
            <person name="Feau N."/>
            <person name="Dhillon B."/>
            <person name="Hamelin R."/>
            <person name="Burleigh J."/>
            <person name="Smith J."/>
            <person name="Yandell M."/>
            <person name="Nelson C."/>
            <person name="Grigoriev I."/>
            <person name="Davis J."/>
        </authorList>
    </citation>
    <scope>NUCLEOTIDE SEQUENCE</scope>
    <source>
        <strain evidence="13">G11</strain>
    </source>
</reference>
<accession>A0A9P6TDL9</accession>
<evidence type="ECO:0000259" key="11">
    <source>
        <dbReference type="Pfam" id="PF07731"/>
    </source>
</evidence>
<dbReference type="InterPro" id="IPR002355">
    <property type="entry name" value="Cu_oxidase_Cu_BS"/>
</dbReference>
<organism evidence="13 14">
    <name type="scientific">Cronartium quercuum f. sp. fusiforme G11</name>
    <dbReference type="NCBI Taxonomy" id="708437"/>
    <lineage>
        <taxon>Eukaryota</taxon>
        <taxon>Fungi</taxon>
        <taxon>Dikarya</taxon>
        <taxon>Basidiomycota</taxon>
        <taxon>Pucciniomycotina</taxon>
        <taxon>Pucciniomycetes</taxon>
        <taxon>Pucciniales</taxon>
        <taxon>Coleosporiaceae</taxon>
        <taxon>Cronartium</taxon>
    </lineage>
</organism>
<name>A0A9P6TDL9_9BASI</name>
<evidence type="ECO:0000256" key="5">
    <source>
        <dbReference type="ARBA" id="ARBA00022723"/>
    </source>
</evidence>
<dbReference type="CDD" id="cd13873">
    <property type="entry name" value="CuRO_2_AAO_like_2"/>
    <property type="match status" value="1"/>
</dbReference>
<proteinExistence type="inferred from homology"/>
<keyword evidence="9" id="KW-0732">Signal</keyword>
<evidence type="ECO:0000256" key="4">
    <source>
        <dbReference type="ARBA" id="ARBA00012297"/>
    </source>
</evidence>
<evidence type="ECO:0000256" key="6">
    <source>
        <dbReference type="ARBA" id="ARBA00023002"/>
    </source>
</evidence>
<keyword evidence="7" id="KW-0186">Copper</keyword>
<dbReference type="InterPro" id="IPR008972">
    <property type="entry name" value="Cupredoxin"/>
</dbReference>
<evidence type="ECO:0000256" key="3">
    <source>
        <dbReference type="ARBA" id="ARBA00010609"/>
    </source>
</evidence>
<keyword evidence="6" id="KW-0560">Oxidoreductase</keyword>
<keyword evidence="5" id="KW-0479">Metal-binding</keyword>
<evidence type="ECO:0000256" key="7">
    <source>
        <dbReference type="ARBA" id="ARBA00023008"/>
    </source>
</evidence>
<dbReference type="PANTHER" id="PTHR11709:SF394">
    <property type="entry name" value="FI03373P-RELATED"/>
    <property type="match status" value="1"/>
</dbReference>
<dbReference type="InterPro" id="IPR017762">
    <property type="entry name" value="Multicopper_oxidase_fun"/>
</dbReference>